<dbReference type="PROSITE" id="PS51375">
    <property type="entry name" value="PPR"/>
    <property type="match status" value="8"/>
</dbReference>
<proteinExistence type="inferred from homology"/>
<keyword evidence="2" id="KW-0677">Repeat</keyword>
<evidence type="ECO:0000256" key="2">
    <source>
        <dbReference type="ARBA" id="ARBA00022737"/>
    </source>
</evidence>
<feature type="repeat" description="PPR" evidence="3">
    <location>
        <begin position="405"/>
        <end position="439"/>
    </location>
</feature>
<protein>
    <recommendedName>
        <fullName evidence="6">Pentatricopeptide repeat-containing protein</fullName>
    </recommendedName>
</protein>
<keyword evidence="5" id="KW-1185">Reference proteome</keyword>
<dbReference type="Proteomes" id="UP000594263">
    <property type="component" value="Unplaced"/>
</dbReference>
<feature type="repeat" description="PPR" evidence="3">
    <location>
        <begin position="440"/>
        <end position="474"/>
    </location>
</feature>
<dbReference type="Pfam" id="PF01535">
    <property type="entry name" value="PPR"/>
    <property type="match status" value="1"/>
</dbReference>
<dbReference type="Gramene" id="Kaladp0047s0157.1.v1.1">
    <property type="protein sequence ID" value="Kaladp0047s0157.1.v1.1"/>
    <property type="gene ID" value="Kaladp0047s0157.v1.1"/>
</dbReference>
<evidence type="ECO:0000256" key="3">
    <source>
        <dbReference type="PROSITE-ProRule" id="PRU00708"/>
    </source>
</evidence>
<dbReference type="InterPro" id="IPR011990">
    <property type="entry name" value="TPR-like_helical_dom_sf"/>
</dbReference>
<name>A0A7N0TVY5_KALFE</name>
<dbReference type="OMA" id="RRNISCA"/>
<evidence type="ECO:0008006" key="6">
    <source>
        <dbReference type="Google" id="ProtNLM"/>
    </source>
</evidence>
<dbReference type="NCBIfam" id="TIGR00756">
    <property type="entry name" value="PPR"/>
    <property type="match status" value="6"/>
</dbReference>
<dbReference type="PANTHER" id="PTHR47447:SF17">
    <property type="entry name" value="OS12G0638900 PROTEIN"/>
    <property type="match status" value="1"/>
</dbReference>
<dbReference type="Gene3D" id="1.25.40.10">
    <property type="entry name" value="Tetratricopeptide repeat domain"/>
    <property type="match status" value="4"/>
</dbReference>
<feature type="repeat" description="PPR" evidence="3">
    <location>
        <begin position="159"/>
        <end position="193"/>
    </location>
</feature>
<dbReference type="EnsemblPlants" id="Kaladp0047s0157.1.v1.1">
    <property type="protein sequence ID" value="Kaladp0047s0157.1.v1.1"/>
    <property type="gene ID" value="Kaladp0047s0157.v1.1"/>
</dbReference>
<dbReference type="Pfam" id="PF13812">
    <property type="entry name" value="PPR_3"/>
    <property type="match status" value="1"/>
</dbReference>
<feature type="repeat" description="PPR" evidence="3">
    <location>
        <begin position="300"/>
        <end position="334"/>
    </location>
</feature>
<dbReference type="InterPro" id="IPR002885">
    <property type="entry name" value="PPR_rpt"/>
</dbReference>
<evidence type="ECO:0000256" key="1">
    <source>
        <dbReference type="ARBA" id="ARBA00007626"/>
    </source>
</evidence>
<comment type="similarity">
    <text evidence="1">Belongs to the PPR family. P subfamily.</text>
</comment>
<feature type="repeat" description="PPR" evidence="3">
    <location>
        <begin position="230"/>
        <end position="264"/>
    </location>
</feature>
<dbReference type="AlphaFoldDB" id="A0A7N0TVY5"/>
<reference evidence="4" key="1">
    <citation type="submission" date="2021-01" db="UniProtKB">
        <authorList>
            <consortium name="EnsemblPlants"/>
        </authorList>
    </citation>
    <scope>IDENTIFICATION</scope>
</reference>
<evidence type="ECO:0000313" key="5">
    <source>
        <dbReference type="Proteomes" id="UP000594263"/>
    </source>
</evidence>
<dbReference type="PANTHER" id="PTHR47447">
    <property type="entry name" value="OS03G0856100 PROTEIN"/>
    <property type="match status" value="1"/>
</dbReference>
<evidence type="ECO:0000313" key="4">
    <source>
        <dbReference type="EnsemblPlants" id="Kaladp0047s0157.1.v1.1"/>
    </source>
</evidence>
<accession>A0A7N0TVY5</accession>
<feature type="repeat" description="PPR" evidence="3">
    <location>
        <begin position="335"/>
        <end position="369"/>
    </location>
</feature>
<feature type="repeat" description="PPR" evidence="3">
    <location>
        <begin position="265"/>
        <end position="299"/>
    </location>
</feature>
<organism evidence="4 5">
    <name type="scientific">Kalanchoe fedtschenkoi</name>
    <name type="common">Lavender scallops</name>
    <name type="synonym">South American air plant</name>
    <dbReference type="NCBI Taxonomy" id="63787"/>
    <lineage>
        <taxon>Eukaryota</taxon>
        <taxon>Viridiplantae</taxon>
        <taxon>Streptophyta</taxon>
        <taxon>Embryophyta</taxon>
        <taxon>Tracheophyta</taxon>
        <taxon>Spermatophyta</taxon>
        <taxon>Magnoliopsida</taxon>
        <taxon>eudicotyledons</taxon>
        <taxon>Gunneridae</taxon>
        <taxon>Pentapetalae</taxon>
        <taxon>Saxifragales</taxon>
        <taxon>Crassulaceae</taxon>
        <taxon>Kalanchoe</taxon>
    </lineage>
</organism>
<dbReference type="Pfam" id="PF13041">
    <property type="entry name" value="PPR_2"/>
    <property type="match status" value="3"/>
</dbReference>
<sequence>MELLSCSALIRAAAPPPTILPPPAAVSTSKLKSSAFTAVRQSQPSPTSCGPASLSVQHSTYYAKRQAAILEFQTSSDLNSALLSFGEMLKVQDLNAILRHFGKLNRSQDISMLFEWMRKHGKINVASYSTYMKLMGRSLSAAKAVEIYDGIPEKSTRVDPAVCNSVLGCLVRNGKFENTIKLFEKMKLDGLVPDVYTCSTLLSGCMKISDGYAKAMKLVRELQENELRMDGVIYGTLLAVCASNNRREEAEVYFNRMKDEGHSPNIFHYSSLLNAYSSEGDYKKADELVQEMKSAGLVPNKVMLTTLLKVYVRGGLFQKAKELLAELEDLGYADDEMPYCLLMDSLAKTGQVNEARSIFVEMREKQVRSEGYAYSIMISAFCRAGLLEEAKQLAVDYEASSEKFDVVILNTMLCAYCRAGEMDSVMQTMRKMDEFSISPDDKTFQILIKYFVKEKLYMLAYQTMSDMHSKGYQPTEELATSLMFHLGKTRAHAEAFSVYNIIRYGKRTICKTLHESILHILIDGHLLKDAYVVAKDNAKSIRRPAMKKFANSFMKWGNINLINDVFKALHGSGYKIDKAAFGKAIARYIAEPEKKELLLQLLRWMTGQGYAVDSVSRNLILKNSHLFGRQLVAEILSKQHAVSKES</sequence>
<feature type="repeat" description="PPR" evidence="3">
    <location>
        <begin position="194"/>
        <end position="229"/>
    </location>
</feature>